<evidence type="ECO:0000313" key="2">
    <source>
        <dbReference type="EMBL" id="KDO38949.1"/>
    </source>
</evidence>
<organism evidence="2 3">
    <name type="scientific">Citrus sinensis</name>
    <name type="common">Sweet orange</name>
    <name type="synonym">Citrus aurantium var. sinensis</name>
    <dbReference type="NCBI Taxonomy" id="2711"/>
    <lineage>
        <taxon>Eukaryota</taxon>
        <taxon>Viridiplantae</taxon>
        <taxon>Streptophyta</taxon>
        <taxon>Embryophyta</taxon>
        <taxon>Tracheophyta</taxon>
        <taxon>Spermatophyta</taxon>
        <taxon>Magnoliopsida</taxon>
        <taxon>eudicotyledons</taxon>
        <taxon>Gunneridae</taxon>
        <taxon>Pentapetalae</taxon>
        <taxon>rosids</taxon>
        <taxon>malvids</taxon>
        <taxon>Sapindales</taxon>
        <taxon>Rutaceae</taxon>
        <taxon>Aurantioideae</taxon>
        <taxon>Citrus</taxon>
    </lineage>
</organism>
<evidence type="ECO:0000313" key="3">
    <source>
        <dbReference type="Proteomes" id="UP000027120"/>
    </source>
</evidence>
<name>A0A067D7I2_CITSI</name>
<keyword evidence="3" id="KW-1185">Reference proteome</keyword>
<feature type="signal peptide" evidence="1">
    <location>
        <begin position="1"/>
        <end position="32"/>
    </location>
</feature>
<feature type="chain" id="PRO_5001635323" evidence="1">
    <location>
        <begin position="33"/>
        <end position="68"/>
    </location>
</feature>
<proteinExistence type="predicted"/>
<dbReference type="AlphaFoldDB" id="A0A067D7I2"/>
<dbReference type="EMBL" id="KK787204">
    <property type="protein sequence ID" value="KDO38949.1"/>
    <property type="molecule type" value="Genomic_DNA"/>
</dbReference>
<protein>
    <submittedName>
        <fullName evidence="2">Uncharacterized protein</fullName>
    </submittedName>
</protein>
<sequence>MISRSQTLMFPKFPSFLIVLVPFFLCFQTSESQKFLARGSSLSVDDKSDVLTSPDKTFTCGFIVFVEM</sequence>
<dbReference type="Proteomes" id="UP000027120">
    <property type="component" value="Unassembled WGS sequence"/>
</dbReference>
<keyword evidence="1" id="KW-0732">Signal</keyword>
<reference evidence="2 3" key="1">
    <citation type="submission" date="2014-04" db="EMBL/GenBank/DDBJ databases">
        <authorList>
            <consortium name="International Citrus Genome Consortium"/>
            <person name="Gmitter F."/>
            <person name="Chen C."/>
            <person name="Farmerie W."/>
            <person name="Harkins T."/>
            <person name="Desany B."/>
            <person name="Mohiuddin M."/>
            <person name="Kodira C."/>
            <person name="Borodovsky M."/>
            <person name="Lomsadze A."/>
            <person name="Burns P."/>
            <person name="Jenkins J."/>
            <person name="Prochnik S."/>
            <person name="Shu S."/>
            <person name="Chapman J."/>
            <person name="Pitluck S."/>
            <person name="Schmutz J."/>
            <person name="Rokhsar D."/>
        </authorList>
    </citation>
    <scope>NUCLEOTIDE SEQUENCE</scope>
</reference>
<accession>A0A067D7I2</accession>
<evidence type="ECO:0000256" key="1">
    <source>
        <dbReference type="SAM" id="SignalP"/>
    </source>
</evidence>
<gene>
    <name evidence="2" type="ORF">CISIN_1g045054mg</name>
</gene>